<evidence type="ECO:0000313" key="3">
    <source>
        <dbReference type="Proteomes" id="UP000319204"/>
    </source>
</evidence>
<name>A0A5N5IXC8_9FLAO</name>
<sequence length="250" mass="29563">MSPISIPNLPTDNLYKFEAISGVFIFLFAVVFLSLQGVEYLDDINDLEKKESIEILQMRHLLQDQEWLSKEIDLLKSQVKELDSFMKYDGLDGDNDFINLNAHEKLHKRLDLSKDPNYRDYMEFRYKYREDIFPNLKTFKELAELTKENEKTLRKLSISNIDLNFYELKINQRGKILKLLILVCCILMILGTILAIRGFRHWYIKVQSKIDLKMDYEVKSLKSQIKKLEETMKIKGYNSDKINDDEVKSS</sequence>
<evidence type="ECO:0000256" key="1">
    <source>
        <dbReference type="SAM" id="Phobius"/>
    </source>
</evidence>
<dbReference type="RefSeq" id="WP_151890093.1">
    <property type="nucleotide sequence ID" value="NZ_VNIK02000004.1"/>
</dbReference>
<feature type="transmembrane region" description="Helical" evidence="1">
    <location>
        <begin position="20"/>
        <end position="41"/>
    </location>
</feature>
<feature type="transmembrane region" description="Helical" evidence="1">
    <location>
        <begin position="179"/>
        <end position="199"/>
    </location>
</feature>
<dbReference type="EMBL" id="VNIK02000004">
    <property type="protein sequence ID" value="KAB5489420.1"/>
    <property type="molecule type" value="Genomic_DNA"/>
</dbReference>
<keyword evidence="1" id="KW-0472">Membrane</keyword>
<comment type="caution">
    <text evidence="2">The sequence shown here is derived from an EMBL/GenBank/DDBJ whole genome shotgun (WGS) entry which is preliminary data.</text>
</comment>
<gene>
    <name evidence="2" type="ORF">FOT42_008220</name>
</gene>
<accession>A0A5N5IXC8</accession>
<protein>
    <submittedName>
        <fullName evidence="2">Uncharacterized protein</fullName>
    </submittedName>
</protein>
<dbReference type="Proteomes" id="UP000319204">
    <property type="component" value="Unassembled WGS sequence"/>
</dbReference>
<keyword evidence="1" id="KW-1133">Transmembrane helix</keyword>
<reference evidence="2" key="1">
    <citation type="submission" date="2019-10" db="EMBL/GenBank/DDBJ databases">
        <title>Muricauda hadale sp. nov., a piezophilic bacterium isolated from hadopelagic water of the Mariana Trench.</title>
        <authorList>
            <person name="Wei Y."/>
        </authorList>
    </citation>
    <scope>NUCLEOTIDE SEQUENCE [LARGE SCALE GENOMIC DNA]</scope>
    <source>
        <strain evidence="2">MT-229</strain>
    </source>
</reference>
<proteinExistence type="predicted"/>
<keyword evidence="1" id="KW-0812">Transmembrane</keyword>
<dbReference type="AlphaFoldDB" id="A0A5N5IXC8"/>
<dbReference type="OrthoDB" id="7068197at2"/>
<evidence type="ECO:0000313" key="2">
    <source>
        <dbReference type="EMBL" id="KAB5489420.1"/>
    </source>
</evidence>
<organism evidence="2 3">
    <name type="scientific">Flagellimonas hadalis</name>
    <dbReference type="NCBI Taxonomy" id="2597517"/>
    <lineage>
        <taxon>Bacteria</taxon>
        <taxon>Pseudomonadati</taxon>
        <taxon>Bacteroidota</taxon>
        <taxon>Flavobacteriia</taxon>
        <taxon>Flavobacteriales</taxon>
        <taxon>Flavobacteriaceae</taxon>
        <taxon>Flagellimonas</taxon>
    </lineage>
</organism>
<keyword evidence="3" id="KW-1185">Reference proteome</keyword>